<dbReference type="RefSeq" id="WP_343792874.1">
    <property type="nucleotide sequence ID" value="NZ_BAAAEU010000024.1"/>
</dbReference>
<sequence length="173" mass="20199">MSIGFHAHRGDWLLNPKILDQATTALYESKTIDRKHDVPYVAGYSKDGKTIYVDRELPKFLLYRGRKLDIVRYIVLHEEVEKALLEYIKGLPYQLAHQLAYHAEEDAVKADRLPWEVYDGWCKRQVRKIGARDLYSNCPKDLDLTPYTDERDVKTLRKMFSEGKPLWKSSSPA</sequence>
<evidence type="ECO:0000313" key="2">
    <source>
        <dbReference type="Proteomes" id="UP001501523"/>
    </source>
</evidence>
<protein>
    <submittedName>
        <fullName evidence="1">Uncharacterized protein</fullName>
    </submittedName>
</protein>
<comment type="caution">
    <text evidence="1">The sequence shown here is derived from an EMBL/GenBank/DDBJ whole genome shotgun (WGS) entry which is preliminary data.</text>
</comment>
<accession>A0ABN1IU44</accession>
<dbReference type="Proteomes" id="UP001501523">
    <property type="component" value="Unassembled WGS sequence"/>
</dbReference>
<gene>
    <name evidence="1" type="ORF">GCM10009105_31660</name>
</gene>
<name>A0ABN1IU44_9GAMM</name>
<keyword evidence="2" id="KW-1185">Reference proteome</keyword>
<reference evidence="1 2" key="1">
    <citation type="journal article" date="2019" name="Int. J. Syst. Evol. Microbiol.">
        <title>The Global Catalogue of Microorganisms (GCM) 10K type strain sequencing project: providing services to taxonomists for standard genome sequencing and annotation.</title>
        <authorList>
            <consortium name="The Broad Institute Genomics Platform"/>
            <consortium name="The Broad Institute Genome Sequencing Center for Infectious Disease"/>
            <person name="Wu L."/>
            <person name="Ma J."/>
        </authorList>
    </citation>
    <scope>NUCLEOTIDE SEQUENCE [LARGE SCALE GENOMIC DNA]</scope>
    <source>
        <strain evidence="1 2">JCM 15421</strain>
    </source>
</reference>
<proteinExistence type="predicted"/>
<dbReference type="EMBL" id="BAAAEU010000024">
    <property type="protein sequence ID" value="GAA0721393.1"/>
    <property type="molecule type" value="Genomic_DNA"/>
</dbReference>
<organism evidence="1 2">
    <name type="scientific">Dokdonella soli</name>
    <dbReference type="NCBI Taxonomy" id="529810"/>
    <lineage>
        <taxon>Bacteria</taxon>
        <taxon>Pseudomonadati</taxon>
        <taxon>Pseudomonadota</taxon>
        <taxon>Gammaproteobacteria</taxon>
        <taxon>Lysobacterales</taxon>
        <taxon>Rhodanobacteraceae</taxon>
        <taxon>Dokdonella</taxon>
    </lineage>
</organism>
<evidence type="ECO:0000313" key="1">
    <source>
        <dbReference type="EMBL" id="GAA0721393.1"/>
    </source>
</evidence>